<keyword evidence="2" id="KW-1185">Reference proteome</keyword>
<protein>
    <submittedName>
        <fullName evidence="1">Uncharacterized protein</fullName>
    </submittedName>
</protein>
<dbReference type="EMBL" id="CM020618">
    <property type="protein sequence ID" value="KAK1862003.1"/>
    <property type="molecule type" value="Genomic_DNA"/>
</dbReference>
<evidence type="ECO:0000313" key="1">
    <source>
        <dbReference type="EMBL" id="KAK1862003.1"/>
    </source>
</evidence>
<dbReference type="Proteomes" id="UP000798662">
    <property type="component" value="Chromosome 1"/>
</dbReference>
<evidence type="ECO:0000313" key="2">
    <source>
        <dbReference type="Proteomes" id="UP000798662"/>
    </source>
</evidence>
<sequence>MAAADNGSAGGEGATSPFIKLSACASYANQFVTVAGQVTAVAPDGSGYTVGGCLRVVPMDATDEVAVENNVLLSGVLDSTGSTLTEKRMCTMLGPNFDVDVYNQTADVTCMPTFKHLFS</sequence>
<name>A0ACC3BWL5_PYRYE</name>
<accession>A0ACC3BWL5</accession>
<organism evidence="1 2">
    <name type="scientific">Pyropia yezoensis</name>
    <name type="common">Susabi-nori</name>
    <name type="synonym">Porphyra yezoensis</name>
    <dbReference type="NCBI Taxonomy" id="2788"/>
    <lineage>
        <taxon>Eukaryota</taxon>
        <taxon>Rhodophyta</taxon>
        <taxon>Bangiophyceae</taxon>
        <taxon>Bangiales</taxon>
        <taxon>Bangiaceae</taxon>
        <taxon>Pyropia</taxon>
    </lineage>
</organism>
<proteinExistence type="predicted"/>
<comment type="caution">
    <text evidence="1">The sequence shown here is derived from an EMBL/GenBank/DDBJ whole genome shotgun (WGS) entry which is preliminary data.</text>
</comment>
<gene>
    <name evidence="1" type="ORF">I4F81_004579</name>
</gene>
<reference evidence="1" key="1">
    <citation type="submission" date="2019-11" db="EMBL/GenBank/DDBJ databases">
        <title>Nori genome reveals adaptations in red seaweeds to the harsh intertidal environment.</title>
        <authorList>
            <person name="Wang D."/>
            <person name="Mao Y."/>
        </authorList>
    </citation>
    <scope>NUCLEOTIDE SEQUENCE</scope>
    <source>
        <tissue evidence="1">Gametophyte</tissue>
    </source>
</reference>